<feature type="non-terminal residue" evidence="1">
    <location>
        <position position="73"/>
    </location>
</feature>
<gene>
    <name evidence="1" type="ORF">SCALOS_LOCUS11198</name>
</gene>
<evidence type="ECO:0000313" key="2">
    <source>
        <dbReference type="Proteomes" id="UP000789860"/>
    </source>
</evidence>
<dbReference type="EMBL" id="CAJVPM010046721">
    <property type="protein sequence ID" value="CAG8719360.1"/>
    <property type="molecule type" value="Genomic_DNA"/>
</dbReference>
<sequence length="73" mass="8999">RNSKEKRSKTSEHYFDEFCTRFWKRPITQFDQIRNTNLSIQRERERHQNCTPPSSYEEVTTTLNQQSSFNRQR</sequence>
<reference evidence="1" key="1">
    <citation type="submission" date="2021-06" db="EMBL/GenBank/DDBJ databases">
        <authorList>
            <person name="Kallberg Y."/>
            <person name="Tangrot J."/>
            <person name="Rosling A."/>
        </authorList>
    </citation>
    <scope>NUCLEOTIDE SEQUENCE</scope>
    <source>
        <strain evidence="1">AU212A</strain>
    </source>
</reference>
<organism evidence="1 2">
    <name type="scientific">Scutellospora calospora</name>
    <dbReference type="NCBI Taxonomy" id="85575"/>
    <lineage>
        <taxon>Eukaryota</taxon>
        <taxon>Fungi</taxon>
        <taxon>Fungi incertae sedis</taxon>
        <taxon>Mucoromycota</taxon>
        <taxon>Glomeromycotina</taxon>
        <taxon>Glomeromycetes</taxon>
        <taxon>Diversisporales</taxon>
        <taxon>Gigasporaceae</taxon>
        <taxon>Scutellospora</taxon>
    </lineage>
</organism>
<accession>A0ACA9PSQ0</accession>
<evidence type="ECO:0000313" key="1">
    <source>
        <dbReference type="EMBL" id="CAG8719360.1"/>
    </source>
</evidence>
<proteinExistence type="predicted"/>
<dbReference type="Proteomes" id="UP000789860">
    <property type="component" value="Unassembled WGS sequence"/>
</dbReference>
<protein>
    <submittedName>
        <fullName evidence="1">4415_t:CDS:1</fullName>
    </submittedName>
</protein>
<name>A0ACA9PSQ0_9GLOM</name>
<keyword evidence="2" id="KW-1185">Reference proteome</keyword>
<comment type="caution">
    <text evidence="1">The sequence shown here is derived from an EMBL/GenBank/DDBJ whole genome shotgun (WGS) entry which is preliminary data.</text>
</comment>
<feature type="non-terminal residue" evidence="1">
    <location>
        <position position="1"/>
    </location>
</feature>